<proteinExistence type="predicted"/>
<dbReference type="PROSITE" id="PS51480">
    <property type="entry name" value="DHAL"/>
    <property type="match status" value="1"/>
</dbReference>
<dbReference type="PANTHER" id="PTHR33434:SF4">
    <property type="entry name" value="PHOSPHATASE PROTEIN"/>
    <property type="match status" value="1"/>
</dbReference>
<feature type="domain" description="DhaL" evidence="1">
    <location>
        <begin position="8"/>
        <end position="200"/>
    </location>
</feature>
<dbReference type="InterPro" id="IPR033470">
    <property type="entry name" value="FakA-like_C"/>
</dbReference>
<dbReference type="PANTHER" id="PTHR33434">
    <property type="entry name" value="DEGV DOMAIN-CONTAINING PROTEIN DR_1986-RELATED"/>
    <property type="match status" value="1"/>
</dbReference>
<dbReference type="Pfam" id="PF13684">
    <property type="entry name" value="FakA-like_C"/>
    <property type="match status" value="1"/>
</dbReference>
<evidence type="ECO:0000313" key="2">
    <source>
        <dbReference type="EMBL" id="EGV00421.1"/>
    </source>
</evidence>
<protein>
    <submittedName>
        <fullName evidence="2">Glycerone kinase</fullName>
    </submittedName>
</protein>
<dbReference type="InterPro" id="IPR019986">
    <property type="entry name" value="YloV-like"/>
</dbReference>
<dbReference type="Pfam" id="PF21645">
    <property type="entry name" value="FakA-like_M"/>
    <property type="match status" value="1"/>
</dbReference>
<dbReference type="GO" id="GO:0006071">
    <property type="term" value="P:glycerol metabolic process"/>
    <property type="evidence" value="ECO:0007669"/>
    <property type="project" value="InterPro"/>
</dbReference>
<dbReference type="InterPro" id="IPR050270">
    <property type="entry name" value="DegV_domain_contain"/>
</dbReference>
<organism evidence="2 3">
    <name type="scientific">Mycoplasmopsis columbina SF7</name>
    <dbReference type="NCBI Taxonomy" id="1037410"/>
    <lineage>
        <taxon>Bacteria</taxon>
        <taxon>Bacillati</taxon>
        <taxon>Mycoplasmatota</taxon>
        <taxon>Mycoplasmoidales</taxon>
        <taxon>Metamycoplasmataceae</taxon>
        <taxon>Mycoplasmopsis</taxon>
    </lineage>
</organism>
<dbReference type="SUPFAM" id="SSF101473">
    <property type="entry name" value="DhaL-like"/>
    <property type="match status" value="1"/>
</dbReference>
<comment type="caution">
    <text evidence="2">The sequence shown here is derived from an EMBL/GenBank/DDBJ whole genome shotgun (WGS) entry which is preliminary data.</text>
</comment>
<evidence type="ECO:0000259" key="1">
    <source>
        <dbReference type="PROSITE" id="PS51480"/>
    </source>
</evidence>
<reference evidence="2 3" key="1">
    <citation type="journal article" date="2013" name="Genome Announc.">
        <title>Genome Sequence of Mycoplasma columbinum Strain SF7.</title>
        <authorList>
            <person name="Guo Z."/>
            <person name="Xu X."/>
            <person name="Zheng Q."/>
            <person name="Li T."/>
            <person name="Kuang S."/>
            <person name="Zhang Z."/>
            <person name="Chen Y."/>
            <person name="Lu X."/>
            <person name="Zhou R."/>
            <person name="Bi D."/>
            <person name="Jin H."/>
        </authorList>
    </citation>
    <scope>NUCLEOTIDE SEQUENCE [LARGE SCALE GENOMIC DNA]</scope>
    <source>
        <strain evidence="2 3">SF7</strain>
    </source>
</reference>
<dbReference type="GO" id="GO:0004371">
    <property type="term" value="F:glycerone kinase activity"/>
    <property type="evidence" value="ECO:0007669"/>
    <property type="project" value="InterPro"/>
</dbReference>
<keyword evidence="2" id="KW-0808">Transferase</keyword>
<dbReference type="InterPro" id="IPR048394">
    <property type="entry name" value="FakA-like_M"/>
</dbReference>
<keyword evidence="2" id="KW-0418">Kinase</keyword>
<accession>F9UJP0</accession>
<dbReference type="STRING" id="1037410.MCSF7_00431"/>
<dbReference type="RefSeq" id="WP_006608507.1">
    <property type="nucleotide sequence ID" value="NZ_AFXA01000008.1"/>
</dbReference>
<dbReference type="AlphaFoldDB" id="F9UJP0"/>
<dbReference type="InterPro" id="IPR004007">
    <property type="entry name" value="DhaL_dom"/>
</dbReference>
<dbReference type="Proteomes" id="UP000004978">
    <property type="component" value="Unassembled WGS sequence"/>
</dbReference>
<dbReference type="eggNOG" id="COG1461">
    <property type="taxonomic scope" value="Bacteria"/>
</dbReference>
<gene>
    <name evidence="2" type="ORF">MCSF7_00431</name>
</gene>
<dbReference type="InterPro" id="IPR036117">
    <property type="entry name" value="DhaL_dom_sf"/>
</dbReference>
<name>F9UJP0_9BACT</name>
<evidence type="ECO:0000313" key="3">
    <source>
        <dbReference type="Proteomes" id="UP000004978"/>
    </source>
</evidence>
<keyword evidence="3" id="KW-1185">Reference proteome</keyword>
<dbReference type="Pfam" id="PF02734">
    <property type="entry name" value="Dak2"/>
    <property type="match status" value="1"/>
</dbReference>
<dbReference type="EMBL" id="AFXA01000008">
    <property type="protein sequence ID" value="EGV00421.1"/>
    <property type="molecule type" value="Genomic_DNA"/>
</dbReference>
<dbReference type="Gene3D" id="1.25.40.340">
    <property type="match status" value="1"/>
</dbReference>
<dbReference type="SMART" id="SM01121">
    <property type="entry name" value="Dak1_2"/>
    <property type="match status" value="1"/>
</dbReference>
<dbReference type="SMART" id="SM01120">
    <property type="entry name" value="Dak2"/>
    <property type="match status" value="1"/>
</dbReference>
<dbReference type="NCBIfam" id="TIGR03599">
    <property type="entry name" value="YloV"/>
    <property type="match status" value="1"/>
</dbReference>
<sequence length="540" mass="59392">MIKNINGETYGKLILSGSNNLINSKNKIDALNVFPVPDGDTGTNMSSTVQAGVDYLKQNTSDNLSIVASAIAKNMLFGARGNSGVILSQIFKGFAIAFENKKEVDILGLLEGFRQATKKAYSSVLKPIEGTILTVIRETTENLEKIVTKETSLEEFFEHAVKFARKACDETPNKLKVLREVGVTDSGGEGLYAMIFGMNKFIHGEEVQISNEVDEVDKFISDSEVYDGEFGYCTEFILELNSETEFDKVNFEKSLQRKATSLVVVQDGELVKVHGHTLRPGDLLNFAQKYGEFAKIKSENMTKQANESRNKNVILNGSPEEMNECGIVSCNLGSGIIERMNEFGVDAIIESGQTQNPSAKDIIDAINVVNAKNVFILPNNSNIFLAAQQAAQTIKNKKVFIIPTKSQIQGISAMINFDKCAKAKDNEEILNSAIKLVTTGEVTKAIRNTKLNGVKIKEGHFIGISKSKIVSCEASYVEAAKKLIAVNVNKNTELITIYYGNEATKTDALELSEYIESNYNVEVEIVDGNQPTYHFLIGFE</sequence>